<dbReference type="EMBL" id="QMFY01000004">
    <property type="protein sequence ID" value="RAW01353.1"/>
    <property type="molecule type" value="Genomic_DNA"/>
</dbReference>
<dbReference type="OrthoDB" id="9816564at2"/>
<sequence length="401" mass="46227">MAKNDSMDIIMLALPRWDGDYSSTAYSLAKEFSRDHRVFYVDNPFTLKDFFSNYKSRQIQSRKRALLTGSGIYTKINDNLVAVTPKLTIPVNFLPEGALYDKLSAINDRILFHSLKRLIRDYKIKDFIFINSFNPFYGRHWPKYFKPSLYIYHTVDDISHSKYIHKHGPRLETEEIRRADLTFTTSIELKRLKASLTKNIYYLPNAADVSMFKDSLNGKYKMPEEIAHVIKPIVAYTGHLDDRLDYDLLKYVFKANPDKAFLMIGPSSISKSLYDELAAFENVIFTGKKDISELPKYLHFVKSTIIPFKCNTLTRSIYPLKVNEYLAAGKPVVSTPFSEDIMSFSGTIEIASNYEDFSNAITKTINTDSPELIIARQCAAEKNTWEARAASFWEVIDDYLK</sequence>
<comment type="caution">
    <text evidence="1">The sequence shown here is derived from an EMBL/GenBank/DDBJ whole genome shotgun (WGS) entry which is preliminary data.</text>
</comment>
<protein>
    <submittedName>
        <fullName evidence="1">Group 1 glycosyl transferase</fullName>
    </submittedName>
</protein>
<dbReference type="SUPFAM" id="SSF53756">
    <property type="entry name" value="UDP-Glycosyltransferase/glycogen phosphorylase"/>
    <property type="match status" value="1"/>
</dbReference>
<accession>A0A364Y369</accession>
<name>A0A364Y369_9BACT</name>
<dbReference type="PANTHER" id="PTHR12526">
    <property type="entry name" value="GLYCOSYLTRANSFERASE"/>
    <property type="match status" value="1"/>
</dbReference>
<proteinExistence type="predicted"/>
<keyword evidence="1" id="KW-0808">Transferase</keyword>
<dbReference type="Gene3D" id="3.40.50.2000">
    <property type="entry name" value="Glycogen Phosphorylase B"/>
    <property type="match status" value="1"/>
</dbReference>
<keyword evidence="2" id="KW-1185">Reference proteome</keyword>
<dbReference type="AlphaFoldDB" id="A0A364Y369"/>
<evidence type="ECO:0000313" key="2">
    <source>
        <dbReference type="Proteomes" id="UP000251889"/>
    </source>
</evidence>
<dbReference type="RefSeq" id="WP_112746839.1">
    <property type="nucleotide sequence ID" value="NZ_QMFY01000004.1"/>
</dbReference>
<gene>
    <name evidence="1" type="ORF">DQQ10_10640</name>
</gene>
<dbReference type="GO" id="GO:0016740">
    <property type="term" value="F:transferase activity"/>
    <property type="evidence" value="ECO:0007669"/>
    <property type="project" value="UniProtKB-KW"/>
</dbReference>
<organism evidence="1 2">
    <name type="scientific">Pseudochryseolinea flava</name>
    <dbReference type="NCBI Taxonomy" id="2059302"/>
    <lineage>
        <taxon>Bacteria</taxon>
        <taxon>Pseudomonadati</taxon>
        <taxon>Bacteroidota</taxon>
        <taxon>Cytophagia</taxon>
        <taxon>Cytophagales</taxon>
        <taxon>Fulvivirgaceae</taxon>
        <taxon>Pseudochryseolinea</taxon>
    </lineage>
</organism>
<dbReference type="Pfam" id="PF13692">
    <property type="entry name" value="Glyco_trans_1_4"/>
    <property type="match status" value="1"/>
</dbReference>
<reference evidence="1 2" key="1">
    <citation type="submission" date="2018-06" db="EMBL/GenBank/DDBJ databases">
        <title>Chryseolinea flavus sp. nov., a member of the phylum Bacteroidetes isolated from soil.</title>
        <authorList>
            <person name="Li Y."/>
            <person name="Wang J."/>
        </authorList>
    </citation>
    <scope>NUCLEOTIDE SEQUENCE [LARGE SCALE GENOMIC DNA]</scope>
    <source>
        <strain evidence="1 2">SDU1-6</strain>
    </source>
</reference>
<dbReference type="Proteomes" id="UP000251889">
    <property type="component" value="Unassembled WGS sequence"/>
</dbReference>
<evidence type="ECO:0000313" key="1">
    <source>
        <dbReference type="EMBL" id="RAW01353.1"/>
    </source>
</evidence>